<comment type="caution">
    <text evidence="1">The sequence shown here is derived from an EMBL/GenBank/DDBJ whole genome shotgun (WGS) entry which is preliminary data.</text>
</comment>
<protein>
    <submittedName>
        <fullName evidence="1">Uncharacterized protein</fullName>
    </submittedName>
</protein>
<proteinExistence type="predicted"/>
<evidence type="ECO:0000313" key="2">
    <source>
        <dbReference type="Proteomes" id="UP000642014"/>
    </source>
</evidence>
<gene>
    <name evidence="1" type="ORF">GCM10010497_43940</name>
</gene>
<dbReference type="EMBL" id="BMSJ01000008">
    <property type="protein sequence ID" value="GGR36295.1"/>
    <property type="molecule type" value="Genomic_DNA"/>
</dbReference>
<sequence length="55" mass="5757">MRVGAEGVEDGDGWDGGWYEVCGDGCGDGFVMTATLTGAGVTVKRAGDPYVRRCR</sequence>
<name>A0AAV4KNZ4_9ACTN</name>
<accession>A0AAV4KNZ4</accession>
<dbReference type="Proteomes" id="UP000642014">
    <property type="component" value="Unassembled WGS sequence"/>
</dbReference>
<evidence type="ECO:0000313" key="1">
    <source>
        <dbReference type="EMBL" id="GGR36295.1"/>
    </source>
</evidence>
<organism evidence="1 2">
    <name type="scientific">Streptomyces cinereoruber</name>
    <dbReference type="NCBI Taxonomy" id="67260"/>
    <lineage>
        <taxon>Bacteria</taxon>
        <taxon>Bacillati</taxon>
        <taxon>Actinomycetota</taxon>
        <taxon>Actinomycetes</taxon>
        <taxon>Kitasatosporales</taxon>
        <taxon>Streptomycetaceae</taxon>
        <taxon>Streptomyces</taxon>
    </lineage>
</organism>
<dbReference type="AlphaFoldDB" id="A0AAV4KNZ4"/>
<reference evidence="1 2" key="1">
    <citation type="journal article" date="2014" name="Int. J. Syst. Evol. Microbiol.">
        <title>Complete genome sequence of Corynebacterium casei LMG S-19264T (=DSM 44701T), isolated from a smear-ripened cheese.</title>
        <authorList>
            <consortium name="US DOE Joint Genome Institute (JGI-PGF)"/>
            <person name="Walter F."/>
            <person name="Albersmeier A."/>
            <person name="Kalinowski J."/>
            <person name="Ruckert C."/>
        </authorList>
    </citation>
    <scope>NUCLEOTIDE SEQUENCE [LARGE SCALE GENOMIC DNA]</scope>
    <source>
        <strain evidence="1 2">JCM 4205</strain>
    </source>
</reference>